<gene>
    <name evidence="2" type="ORF">FA15DRAFT_665299</name>
</gene>
<protein>
    <submittedName>
        <fullName evidence="2">Uncharacterized protein</fullName>
    </submittedName>
</protein>
<dbReference type="Proteomes" id="UP000307440">
    <property type="component" value="Unassembled WGS sequence"/>
</dbReference>
<evidence type="ECO:0000313" key="3">
    <source>
        <dbReference type="Proteomes" id="UP000307440"/>
    </source>
</evidence>
<feature type="region of interest" description="Disordered" evidence="1">
    <location>
        <begin position="408"/>
        <end position="436"/>
    </location>
</feature>
<organism evidence="2 3">
    <name type="scientific">Coprinopsis marcescibilis</name>
    <name type="common">Agaric fungus</name>
    <name type="synonym">Psathyrella marcescibilis</name>
    <dbReference type="NCBI Taxonomy" id="230819"/>
    <lineage>
        <taxon>Eukaryota</taxon>
        <taxon>Fungi</taxon>
        <taxon>Dikarya</taxon>
        <taxon>Basidiomycota</taxon>
        <taxon>Agaricomycotina</taxon>
        <taxon>Agaricomycetes</taxon>
        <taxon>Agaricomycetidae</taxon>
        <taxon>Agaricales</taxon>
        <taxon>Agaricineae</taxon>
        <taxon>Psathyrellaceae</taxon>
        <taxon>Coprinopsis</taxon>
    </lineage>
</organism>
<feature type="compositionally biased region" description="Basic and acidic residues" evidence="1">
    <location>
        <begin position="427"/>
        <end position="436"/>
    </location>
</feature>
<dbReference type="STRING" id="230819.A0A5C3L7F2"/>
<reference evidence="2 3" key="1">
    <citation type="journal article" date="2019" name="Nat. Ecol. Evol.">
        <title>Megaphylogeny resolves global patterns of mushroom evolution.</title>
        <authorList>
            <person name="Varga T."/>
            <person name="Krizsan K."/>
            <person name="Foldi C."/>
            <person name="Dima B."/>
            <person name="Sanchez-Garcia M."/>
            <person name="Sanchez-Ramirez S."/>
            <person name="Szollosi G.J."/>
            <person name="Szarkandi J.G."/>
            <person name="Papp V."/>
            <person name="Albert L."/>
            <person name="Andreopoulos W."/>
            <person name="Angelini C."/>
            <person name="Antonin V."/>
            <person name="Barry K.W."/>
            <person name="Bougher N.L."/>
            <person name="Buchanan P."/>
            <person name="Buyck B."/>
            <person name="Bense V."/>
            <person name="Catcheside P."/>
            <person name="Chovatia M."/>
            <person name="Cooper J."/>
            <person name="Damon W."/>
            <person name="Desjardin D."/>
            <person name="Finy P."/>
            <person name="Geml J."/>
            <person name="Haridas S."/>
            <person name="Hughes K."/>
            <person name="Justo A."/>
            <person name="Karasinski D."/>
            <person name="Kautmanova I."/>
            <person name="Kiss B."/>
            <person name="Kocsube S."/>
            <person name="Kotiranta H."/>
            <person name="LaButti K.M."/>
            <person name="Lechner B.E."/>
            <person name="Liimatainen K."/>
            <person name="Lipzen A."/>
            <person name="Lukacs Z."/>
            <person name="Mihaltcheva S."/>
            <person name="Morgado L.N."/>
            <person name="Niskanen T."/>
            <person name="Noordeloos M.E."/>
            <person name="Ohm R.A."/>
            <person name="Ortiz-Santana B."/>
            <person name="Ovrebo C."/>
            <person name="Racz N."/>
            <person name="Riley R."/>
            <person name="Savchenko A."/>
            <person name="Shiryaev A."/>
            <person name="Soop K."/>
            <person name="Spirin V."/>
            <person name="Szebenyi C."/>
            <person name="Tomsovsky M."/>
            <person name="Tulloss R.E."/>
            <person name="Uehling J."/>
            <person name="Grigoriev I.V."/>
            <person name="Vagvolgyi C."/>
            <person name="Papp T."/>
            <person name="Martin F.M."/>
            <person name="Miettinen O."/>
            <person name="Hibbett D.S."/>
            <person name="Nagy L.G."/>
        </authorList>
    </citation>
    <scope>NUCLEOTIDE SEQUENCE [LARGE SCALE GENOMIC DNA]</scope>
    <source>
        <strain evidence="2 3">CBS 121175</strain>
    </source>
</reference>
<dbReference type="AlphaFoldDB" id="A0A5C3L7F2"/>
<evidence type="ECO:0000256" key="1">
    <source>
        <dbReference type="SAM" id="MobiDB-lite"/>
    </source>
</evidence>
<sequence>MSHEISALGPIDPSSVANHEDEKEAPWIMRKLVGSMTGRIVLSSYESVRAAGTSVVCLSPWGDSSPLLLPCIRFRDLAVHTVIAATGGMAAVAAPVMVPVSEAAVATFGSTIIVEMGLSAGFSLTTKVANDLVFSKPINKLVPIHSARLQTTGVKVLTITLKNKLAMEEDAALGFYRGSSHKDSSLFSSVKEYLAIEKGWFSPYLFASARRPIIPRTLKPDIVFCHGPFLSGDYSVGETLLKESDSVIVFWESLTLPSPENGAESEDKSFMEKLSIPALSNLFNRSRSSSPDPALAPIPPPPVPRRMVILVLGLKPFRQMWTSSKRPGESVLKYVLLNGCISVVVPVKTGSPLIAWDTMTLEKLWAVELPSEGSDRSSDGKFEGVVGVIWEYIDLCVDWERISIPNEGQEEAGEESLAVPDGDEDSDAGKCNKEPDQPAVAVGLGVKKQAVKDAVTLLVAGAVRSKKSEEVRDELDEDRSGIAMWRIP</sequence>
<accession>A0A5C3L7F2</accession>
<name>A0A5C3L7F2_COPMA</name>
<dbReference type="EMBL" id="ML210155">
    <property type="protein sequence ID" value="TFK28582.1"/>
    <property type="molecule type" value="Genomic_DNA"/>
</dbReference>
<feature type="region of interest" description="Disordered" evidence="1">
    <location>
        <begin position="1"/>
        <end position="22"/>
    </location>
</feature>
<proteinExistence type="predicted"/>
<dbReference type="OrthoDB" id="3351042at2759"/>
<keyword evidence="3" id="KW-1185">Reference proteome</keyword>
<evidence type="ECO:0000313" key="2">
    <source>
        <dbReference type="EMBL" id="TFK28582.1"/>
    </source>
</evidence>